<evidence type="ECO:0000313" key="2">
    <source>
        <dbReference type="EMBL" id="PEN05532.1"/>
    </source>
</evidence>
<proteinExistence type="predicted"/>
<evidence type="ECO:0000313" key="3">
    <source>
        <dbReference type="Proteomes" id="UP000221024"/>
    </source>
</evidence>
<name>A0A2H3NLU2_9BACT</name>
<protein>
    <submittedName>
        <fullName evidence="2">Carotenoid 1,2-hydratase</fullName>
    </submittedName>
</protein>
<comment type="caution">
    <text evidence="2">The sequence shown here is derived from an EMBL/GenBank/DDBJ whole genome shotgun (WGS) entry which is preliminary data.</text>
</comment>
<dbReference type="Pfam" id="PF17186">
    <property type="entry name" value="Lipocalin_9"/>
    <property type="match status" value="1"/>
</dbReference>
<dbReference type="PANTHER" id="PTHR38591">
    <property type="entry name" value="HYDROLASE"/>
    <property type="match status" value="1"/>
</dbReference>
<sequence>MNRPLLILIAIALLLGLGAYWLSEPGVDDSSVRTTTSVAEAMGSSDTTGYDRADRVIDFAFPEDHGPHPGFQTEWWYFTGNLDGADGNAYGFKFTIFRSALSPPDSATVTPVSSDPATASDWRTNQFYMSHVGVSAMDRAWHRSAERFARGGAGLAGARAQPFRVWLNDWEMRSAAPVEQTPAATPNDATFPLRLQMSDDEMGFDLTVTPQKPPVFQGDRGLSQKGPGSGNASYYYSYTRLDTEGQVMVEGDTVNVTGQSWMDREWSTSALAEDQEGWDWFSLQFDDGRELMYYQLRNDNGMPSPFSKGLLVEEDGSSTLIEREDVELEVTDTWTSDLDGESTYPVAWQMRIPEYDLDLTITSYFPGQEMDVSVRYWEGAVQIDGTAGGADLSGRGYVELTGYADGASAGPMS</sequence>
<reference evidence="2 3" key="1">
    <citation type="submission" date="2017-10" db="EMBL/GenBank/DDBJ databases">
        <title>Draft genome of Longimonas halophila.</title>
        <authorList>
            <person name="Goh K.M."/>
            <person name="Shamsir M.S."/>
            <person name="Lim S.W."/>
        </authorList>
    </citation>
    <scope>NUCLEOTIDE SEQUENCE [LARGE SCALE GENOMIC DNA]</scope>
    <source>
        <strain evidence="2 3">KCTC 42399</strain>
    </source>
</reference>
<dbReference type="Proteomes" id="UP000221024">
    <property type="component" value="Unassembled WGS sequence"/>
</dbReference>
<evidence type="ECO:0000259" key="1">
    <source>
        <dbReference type="Pfam" id="PF07143"/>
    </source>
</evidence>
<dbReference type="PANTHER" id="PTHR38591:SF1">
    <property type="entry name" value="BLL1000 PROTEIN"/>
    <property type="match status" value="1"/>
</dbReference>
<dbReference type="OrthoDB" id="9770826at2"/>
<dbReference type="RefSeq" id="WP_098062994.1">
    <property type="nucleotide sequence ID" value="NZ_PDEP01000013.1"/>
</dbReference>
<dbReference type="Gene3D" id="2.40.370.10">
    <property type="entry name" value="AttH-like domain"/>
    <property type="match status" value="2"/>
</dbReference>
<keyword evidence="3" id="KW-1185">Reference proteome</keyword>
<dbReference type="InterPro" id="IPR023374">
    <property type="entry name" value="AttH-like_dom_sf"/>
</dbReference>
<dbReference type="EMBL" id="PDEP01000013">
    <property type="protein sequence ID" value="PEN05532.1"/>
    <property type="molecule type" value="Genomic_DNA"/>
</dbReference>
<accession>A0A2H3NLU2</accession>
<dbReference type="AlphaFoldDB" id="A0A2H3NLU2"/>
<feature type="domain" description="AttH" evidence="1">
    <location>
        <begin position="73"/>
        <end position="268"/>
    </location>
</feature>
<dbReference type="InterPro" id="IPR010791">
    <property type="entry name" value="AttH_dom"/>
</dbReference>
<dbReference type="Pfam" id="PF07143">
    <property type="entry name" value="CrtC"/>
    <property type="match status" value="1"/>
</dbReference>
<organism evidence="2 3">
    <name type="scientific">Longimonas halophila</name>
    <dbReference type="NCBI Taxonomy" id="1469170"/>
    <lineage>
        <taxon>Bacteria</taxon>
        <taxon>Pseudomonadati</taxon>
        <taxon>Rhodothermota</taxon>
        <taxon>Rhodothermia</taxon>
        <taxon>Rhodothermales</taxon>
        <taxon>Salisaetaceae</taxon>
        <taxon>Longimonas</taxon>
    </lineage>
</organism>
<gene>
    <name evidence="2" type="ORF">CRI93_12610</name>
</gene>
<dbReference type="SUPFAM" id="SSF159245">
    <property type="entry name" value="AttH-like"/>
    <property type="match status" value="1"/>
</dbReference>